<feature type="binding site" evidence="12">
    <location>
        <position position="74"/>
    </location>
    <ligand>
        <name>Mg(2+)</name>
        <dbReference type="ChEBI" id="CHEBI:18420"/>
        <label>1</label>
    </ligand>
</feature>
<comment type="catalytic activity">
    <reaction evidence="11">
        <text>nicotinate beta-D-ribonucleotide + CO2 + diphosphate = quinolinate + 5-phospho-alpha-D-ribose 1-diphosphate + 2 H(+)</text>
        <dbReference type="Rhea" id="RHEA:12733"/>
        <dbReference type="ChEBI" id="CHEBI:15378"/>
        <dbReference type="ChEBI" id="CHEBI:16526"/>
        <dbReference type="ChEBI" id="CHEBI:29959"/>
        <dbReference type="ChEBI" id="CHEBI:33019"/>
        <dbReference type="ChEBI" id="CHEBI:57502"/>
        <dbReference type="ChEBI" id="CHEBI:58017"/>
        <dbReference type="EC" id="2.4.2.19"/>
    </reaction>
</comment>
<feature type="domain" description="Quinolinate phosphoribosyl transferase N-terminal" evidence="14">
    <location>
        <begin position="129"/>
        <end position="210"/>
    </location>
</feature>
<accession>A0A9Q0NBT1</accession>
<comment type="subunit">
    <text evidence="4">Hexamer formed by 3 homodimers.</text>
</comment>
<dbReference type="EC" id="2.4.2.19" evidence="5"/>
<dbReference type="GO" id="GO:0034213">
    <property type="term" value="P:quinolinate catabolic process"/>
    <property type="evidence" value="ECO:0007669"/>
    <property type="project" value="TreeGrafter"/>
</dbReference>
<evidence type="ECO:0000256" key="11">
    <source>
        <dbReference type="ARBA" id="ARBA00047445"/>
    </source>
</evidence>
<dbReference type="InterPro" id="IPR022412">
    <property type="entry name" value="Quinolinate_PRibosylTrfase_N"/>
</dbReference>
<comment type="cofactor">
    <cofactor evidence="12">
        <name>Mg(2+)</name>
        <dbReference type="ChEBI" id="CHEBI:18420"/>
    </cofactor>
    <text evidence="12">Binds 2 magnesium ions per subunit.</text>
</comment>
<dbReference type="EMBL" id="WJQU01000001">
    <property type="protein sequence ID" value="KAJ6647418.1"/>
    <property type="molecule type" value="Genomic_DNA"/>
</dbReference>
<dbReference type="GO" id="GO:0005737">
    <property type="term" value="C:cytoplasm"/>
    <property type="evidence" value="ECO:0007669"/>
    <property type="project" value="TreeGrafter"/>
</dbReference>
<keyword evidence="7" id="KW-0662">Pyridine nucleotide biosynthesis</keyword>
<sequence length="385" mass="42828">MDPWSWRKAKLRDRIQGVILGAAIGDAVGLATEFMNKDKAQRLYGDGPIKFGNANGHDFWRDGHRSRWHENDFTDDTDLAKRKVARYSTVHTHLNMSAFNLHHVLNPVVLQECARNWLKEDSPNFDLQAIVAGDQNILAKIFCKSAGVLAGVPFVNAIVKELECSVNWLFKEGEYVDASECSIEVAHVTGKGHCVLLAERLILNVLSRCSGVATRARRIRDKLTQFGWTGSLAGSRKTTPGFRLVEKYGLMVANVDPHRYDLGSMVMLKDNHITVSGSIKIAVDKVKTIAGFSTKIEVECRNIEEALEAASLSVDIIMLDNFTPDDLENTSKHIKRDFPHILTEASGGITEENVHRYAITTVDIISTSSLVQGYEAIDFSMKVSK</sequence>
<keyword evidence="12" id="KW-0460">Magnesium</keyword>
<dbReference type="GO" id="GO:0046872">
    <property type="term" value="F:metal ion binding"/>
    <property type="evidence" value="ECO:0007669"/>
    <property type="project" value="UniProtKB-KW"/>
</dbReference>
<dbReference type="Gene3D" id="3.90.1170.20">
    <property type="entry name" value="Quinolinate phosphoribosyl transferase, N-terminal domain"/>
    <property type="match status" value="1"/>
</dbReference>
<dbReference type="Pfam" id="PF01729">
    <property type="entry name" value="QRPTase_C"/>
    <property type="match status" value="1"/>
</dbReference>
<comment type="caution">
    <text evidence="15">The sequence shown here is derived from an EMBL/GenBank/DDBJ whole genome shotgun (WGS) entry which is preliminary data.</text>
</comment>
<reference evidence="15" key="1">
    <citation type="submission" date="2022-07" db="EMBL/GenBank/DDBJ databases">
        <authorList>
            <person name="Trinca V."/>
            <person name="Uliana J.V.C."/>
            <person name="Torres T.T."/>
            <person name="Ward R.J."/>
            <person name="Monesi N."/>
        </authorList>
    </citation>
    <scope>NUCLEOTIDE SEQUENCE</scope>
    <source>
        <strain evidence="15">HSMRA1968</strain>
        <tissue evidence="15">Whole embryos</tissue>
    </source>
</reference>
<keyword evidence="12" id="KW-0479">Metal-binding</keyword>
<evidence type="ECO:0000256" key="12">
    <source>
        <dbReference type="PIRSR" id="PIRSR605502-1"/>
    </source>
</evidence>
<dbReference type="SUPFAM" id="SSF54675">
    <property type="entry name" value="Nicotinate/Quinolinate PRTase N-terminal domain-like"/>
    <property type="match status" value="1"/>
</dbReference>
<feature type="binding site" evidence="12">
    <location>
        <position position="76"/>
    </location>
    <ligand>
        <name>Mg(2+)</name>
        <dbReference type="ChEBI" id="CHEBI:18420"/>
        <label>1</label>
    </ligand>
</feature>
<evidence type="ECO:0000256" key="7">
    <source>
        <dbReference type="ARBA" id="ARBA00022642"/>
    </source>
</evidence>
<dbReference type="InterPro" id="IPR004393">
    <property type="entry name" value="NadC"/>
</dbReference>
<keyword evidence="16" id="KW-1185">Reference proteome</keyword>
<evidence type="ECO:0000313" key="15">
    <source>
        <dbReference type="EMBL" id="KAJ6647418.1"/>
    </source>
</evidence>
<evidence type="ECO:0000256" key="3">
    <source>
        <dbReference type="ARBA" id="ARBA00009400"/>
    </source>
</evidence>
<evidence type="ECO:0000256" key="6">
    <source>
        <dbReference type="ARBA" id="ARBA00020990"/>
    </source>
</evidence>
<comment type="pathway">
    <text evidence="2">Cofactor biosynthesis; NAD(+) biosynthesis; nicotinate D-ribonucleotide from quinolinate: step 1/1.</text>
</comment>
<evidence type="ECO:0000256" key="9">
    <source>
        <dbReference type="ARBA" id="ARBA00022679"/>
    </source>
</evidence>
<comment type="similarity">
    <text evidence="3">Belongs to the NadC/ModD family.</text>
</comment>
<dbReference type="InterPro" id="IPR037128">
    <property type="entry name" value="Quinolinate_PRibosylTase_N_sf"/>
</dbReference>
<dbReference type="GO" id="GO:0009435">
    <property type="term" value="P:NAD+ biosynthetic process"/>
    <property type="evidence" value="ECO:0007669"/>
    <property type="project" value="InterPro"/>
</dbReference>
<gene>
    <name evidence="15" type="primary">qprt</name>
    <name evidence="15" type="ORF">Bhyg_02640</name>
</gene>
<evidence type="ECO:0000256" key="2">
    <source>
        <dbReference type="ARBA" id="ARBA00004893"/>
    </source>
</evidence>
<dbReference type="PANTHER" id="PTHR32179:SF3">
    <property type="entry name" value="NICOTINATE-NUCLEOTIDE PYROPHOSPHORYLASE [CARBOXYLATING]"/>
    <property type="match status" value="1"/>
</dbReference>
<evidence type="ECO:0000256" key="10">
    <source>
        <dbReference type="ARBA" id="ARBA00033102"/>
    </source>
</evidence>
<dbReference type="PANTHER" id="PTHR32179">
    <property type="entry name" value="NICOTINATE-NUCLEOTIDE PYROPHOSPHORYLASE [CARBOXYLATING]"/>
    <property type="match status" value="1"/>
</dbReference>
<evidence type="ECO:0000313" key="16">
    <source>
        <dbReference type="Proteomes" id="UP001151699"/>
    </source>
</evidence>
<dbReference type="SUPFAM" id="SSF101478">
    <property type="entry name" value="ADP-ribosylglycohydrolase"/>
    <property type="match status" value="1"/>
</dbReference>
<dbReference type="InterPro" id="IPR027277">
    <property type="entry name" value="NadC/ModD"/>
</dbReference>
<dbReference type="AlphaFoldDB" id="A0A9Q0NBT1"/>
<dbReference type="OrthoDB" id="10067394at2759"/>
<dbReference type="GO" id="GO:0004514">
    <property type="term" value="F:nicotinate-nucleotide diphosphorylase (carboxylating) activity"/>
    <property type="evidence" value="ECO:0007669"/>
    <property type="project" value="UniProtKB-EC"/>
</dbReference>
<dbReference type="FunFam" id="3.20.20.70:FF:000090">
    <property type="entry name" value="Nicotinate-nucleotide pyrophosphorylase [carboxylating]"/>
    <property type="match status" value="1"/>
</dbReference>
<dbReference type="Gene3D" id="1.10.4080.10">
    <property type="entry name" value="ADP-ribosylation/Crystallin J1"/>
    <property type="match status" value="1"/>
</dbReference>
<dbReference type="Proteomes" id="UP001151699">
    <property type="component" value="Chromosome A"/>
</dbReference>
<evidence type="ECO:0000256" key="4">
    <source>
        <dbReference type="ARBA" id="ARBA00011218"/>
    </source>
</evidence>
<proteinExistence type="inferred from homology"/>
<evidence type="ECO:0000256" key="8">
    <source>
        <dbReference type="ARBA" id="ARBA00022676"/>
    </source>
</evidence>
<comment type="function">
    <text evidence="1">Involved in the catabolism of quinolinic acid (QA).</text>
</comment>
<evidence type="ECO:0000256" key="5">
    <source>
        <dbReference type="ARBA" id="ARBA00011944"/>
    </source>
</evidence>
<keyword evidence="8" id="KW-0328">Glycosyltransferase</keyword>
<name>A0A9Q0NBT1_9DIPT</name>
<evidence type="ECO:0000259" key="14">
    <source>
        <dbReference type="Pfam" id="PF02749"/>
    </source>
</evidence>
<feature type="domain" description="Quinolinate phosphoribosyl transferase C-terminal" evidence="13">
    <location>
        <begin position="212"/>
        <end position="382"/>
    </location>
</feature>
<feature type="non-terminal residue" evidence="15">
    <location>
        <position position="1"/>
    </location>
</feature>
<dbReference type="InterPro" id="IPR002638">
    <property type="entry name" value="Quinolinate_PRibosylTrfase_C"/>
</dbReference>
<dbReference type="NCBIfam" id="TIGR00078">
    <property type="entry name" value="nadC"/>
    <property type="match status" value="1"/>
</dbReference>
<evidence type="ECO:0000259" key="13">
    <source>
        <dbReference type="Pfam" id="PF01729"/>
    </source>
</evidence>
<dbReference type="InterPro" id="IPR005502">
    <property type="entry name" value="Ribosyl_crysJ1"/>
</dbReference>
<dbReference type="Pfam" id="PF02749">
    <property type="entry name" value="QRPTase_N"/>
    <property type="match status" value="1"/>
</dbReference>
<dbReference type="Pfam" id="PF03747">
    <property type="entry name" value="ADP_ribosyl_GH"/>
    <property type="match status" value="1"/>
</dbReference>
<dbReference type="InterPro" id="IPR013785">
    <property type="entry name" value="Aldolase_TIM"/>
</dbReference>
<protein>
    <recommendedName>
        <fullName evidence="6">Nicotinate-nucleotide pyrophosphorylase [carboxylating]</fullName>
        <ecNumber evidence="5">2.4.2.19</ecNumber>
    </recommendedName>
    <alternativeName>
        <fullName evidence="10">Quinolinate phosphoribosyltransferase [decarboxylating]</fullName>
    </alternativeName>
</protein>
<dbReference type="InterPro" id="IPR036068">
    <property type="entry name" value="Nicotinate_pribotase-like_C"/>
</dbReference>
<organism evidence="15 16">
    <name type="scientific">Pseudolycoriella hygida</name>
    <dbReference type="NCBI Taxonomy" id="35572"/>
    <lineage>
        <taxon>Eukaryota</taxon>
        <taxon>Metazoa</taxon>
        <taxon>Ecdysozoa</taxon>
        <taxon>Arthropoda</taxon>
        <taxon>Hexapoda</taxon>
        <taxon>Insecta</taxon>
        <taxon>Pterygota</taxon>
        <taxon>Neoptera</taxon>
        <taxon>Endopterygota</taxon>
        <taxon>Diptera</taxon>
        <taxon>Nematocera</taxon>
        <taxon>Sciaroidea</taxon>
        <taxon>Sciaridae</taxon>
        <taxon>Pseudolycoriella</taxon>
    </lineage>
</organism>
<keyword evidence="9" id="KW-0808">Transferase</keyword>
<evidence type="ECO:0000256" key="1">
    <source>
        <dbReference type="ARBA" id="ARBA00003237"/>
    </source>
</evidence>
<dbReference type="Gene3D" id="3.20.20.70">
    <property type="entry name" value="Aldolase class I"/>
    <property type="match status" value="1"/>
</dbReference>
<dbReference type="InterPro" id="IPR036705">
    <property type="entry name" value="Ribosyl_crysJ1_sf"/>
</dbReference>
<dbReference type="CDD" id="cd01572">
    <property type="entry name" value="QPRTase"/>
    <property type="match status" value="1"/>
</dbReference>
<feature type="binding site" evidence="12">
    <location>
        <position position="75"/>
    </location>
    <ligand>
        <name>Mg(2+)</name>
        <dbReference type="ChEBI" id="CHEBI:18420"/>
        <label>1</label>
    </ligand>
</feature>
<dbReference type="SUPFAM" id="SSF51690">
    <property type="entry name" value="Nicotinate/Quinolinate PRTase C-terminal domain-like"/>
    <property type="match status" value="1"/>
</dbReference>